<dbReference type="PROSITE" id="PS00855">
    <property type="entry name" value="SPASE_II"/>
    <property type="match status" value="1"/>
</dbReference>
<evidence type="ECO:0000256" key="6">
    <source>
        <dbReference type="ARBA" id="ARBA00022801"/>
    </source>
</evidence>
<feature type="active site" evidence="9">
    <location>
        <position position="143"/>
    </location>
</feature>
<organism evidence="12">
    <name type="scientific">Chlamydia pneumoniae</name>
    <name type="common">Chlamydophila pneumoniae</name>
    <dbReference type="NCBI Taxonomy" id="83558"/>
    <lineage>
        <taxon>Bacteria</taxon>
        <taxon>Pseudomonadati</taxon>
        <taxon>Chlamydiota</taxon>
        <taxon>Chlamydiia</taxon>
        <taxon>Chlamydiales</taxon>
        <taxon>Chlamydiaceae</taxon>
        <taxon>Chlamydia/Chlamydophila group</taxon>
        <taxon>Chlamydia</taxon>
    </lineage>
</organism>
<keyword evidence="7 9" id="KW-1133">Transmembrane helix</keyword>
<evidence type="ECO:0000256" key="5">
    <source>
        <dbReference type="ARBA" id="ARBA00022750"/>
    </source>
</evidence>
<keyword evidence="9" id="KW-0997">Cell inner membrane</keyword>
<feature type="transmembrane region" description="Helical" evidence="9">
    <location>
        <begin position="71"/>
        <end position="90"/>
    </location>
</feature>
<name>A0A0F7WWA0_CHLPN</name>
<evidence type="ECO:0000313" key="12">
    <source>
        <dbReference type="EMBL" id="CRI42649.1"/>
    </source>
</evidence>
<accession>A0A0F7WWA0</accession>
<evidence type="ECO:0000256" key="8">
    <source>
        <dbReference type="ARBA" id="ARBA00023136"/>
    </source>
</evidence>
<dbReference type="InterPro" id="IPR001872">
    <property type="entry name" value="Peptidase_A8"/>
</dbReference>
<dbReference type="EMBL" id="LN847049">
    <property type="protein sequence ID" value="CRI42649.1"/>
    <property type="molecule type" value="Genomic_DNA"/>
</dbReference>
<evidence type="ECO:0000256" key="2">
    <source>
        <dbReference type="ARBA" id="ARBA00022475"/>
    </source>
</evidence>
<evidence type="ECO:0000256" key="9">
    <source>
        <dbReference type="HAMAP-Rule" id="MF_00161"/>
    </source>
</evidence>
<dbReference type="GO" id="GO:0004190">
    <property type="term" value="F:aspartic-type endopeptidase activity"/>
    <property type="evidence" value="ECO:0007669"/>
    <property type="project" value="UniProtKB-UniRule"/>
</dbReference>
<feature type="transmembrane region" description="Helical" evidence="9">
    <location>
        <begin position="102"/>
        <end position="122"/>
    </location>
</feature>
<comment type="catalytic activity">
    <reaction evidence="9 10">
        <text>Release of signal peptides from bacterial membrane prolipoproteins. Hydrolyzes -Xaa-Yaa-Zaa-|-(S,diacylglyceryl)Cys-, in which Xaa is hydrophobic (preferably Leu), and Yaa (Ala or Ser) and Zaa (Gly or Ala) have small, neutral side chains.</text>
        <dbReference type="EC" id="3.4.23.36"/>
    </reaction>
</comment>
<dbReference type="PANTHER" id="PTHR33695">
    <property type="entry name" value="LIPOPROTEIN SIGNAL PEPTIDASE"/>
    <property type="match status" value="1"/>
</dbReference>
<feature type="transmembrane region" description="Helical" evidence="9">
    <location>
        <begin position="7"/>
        <end position="30"/>
    </location>
</feature>
<evidence type="ECO:0000256" key="3">
    <source>
        <dbReference type="ARBA" id="ARBA00022670"/>
    </source>
</evidence>
<comment type="function">
    <text evidence="9 10">This protein specifically catalyzes the removal of signal peptides from prolipoproteins.</text>
</comment>
<proteinExistence type="inferred from homology"/>
<feature type="transmembrane region" description="Helical" evidence="9">
    <location>
        <begin position="134"/>
        <end position="158"/>
    </location>
</feature>
<dbReference type="NCBIfam" id="TIGR00077">
    <property type="entry name" value="lspA"/>
    <property type="match status" value="1"/>
</dbReference>
<evidence type="ECO:0000256" key="10">
    <source>
        <dbReference type="RuleBase" id="RU000594"/>
    </source>
</evidence>
<keyword evidence="4 9" id="KW-0812">Transmembrane</keyword>
<dbReference type="HAMAP" id="MF_00161">
    <property type="entry name" value="LspA"/>
    <property type="match status" value="1"/>
</dbReference>
<dbReference type="GO" id="GO:0005886">
    <property type="term" value="C:plasma membrane"/>
    <property type="evidence" value="ECO:0007669"/>
    <property type="project" value="UniProtKB-SubCell"/>
</dbReference>
<dbReference type="UniPathway" id="UPA00665"/>
<comment type="pathway">
    <text evidence="9">Protein modification; lipoprotein biosynthesis (signal peptide cleavage).</text>
</comment>
<dbReference type="GO" id="GO:0006508">
    <property type="term" value="P:proteolysis"/>
    <property type="evidence" value="ECO:0007669"/>
    <property type="project" value="UniProtKB-KW"/>
</dbReference>
<comment type="similarity">
    <text evidence="1 9 11">Belongs to the peptidase A8 family.</text>
</comment>
<dbReference type="Pfam" id="PF01252">
    <property type="entry name" value="Peptidase_A8"/>
    <property type="match status" value="1"/>
</dbReference>
<comment type="subcellular location">
    <subcellularLocation>
        <location evidence="9">Cell inner membrane</location>
        <topology evidence="9">Multi-pass membrane protein</topology>
    </subcellularLocation>
</comment>
<dbReference type="EC" id="3.4.23.36" evidence="9"/>
<keyword evidence="6 9" id="KW-0378">Hydrolase</keyword>
<reference evidence="12" key="1">
    <citation type="submission" date="2015-05" db="EMBL/GenBank/DDBJ databases">
        <authorList>
            <person name="Rattei Thomas"/>
        </authorList>
    </citation>
    <scope>NUCLEOTIDE SEQUENCE</scope>
    <source>
        <strain evidence="12">DC9</strain>
    </source>
</reference>
<keyword evidence="2 9" id="KW-1003">Cell membrane</keyword>
<evidence type="ECO:0000256" key="4">
    <source>
        <dbReference type="ARBA" id="ARBA00022692"/>
    </source>
</evidence>
<feature type="active site" evidence="9">
    <location>
        <position position="125"/>
    </location>
</feature>
<evidence type="ECO:0000256" key="11">
    <source>
        <dbReference type="RuleBase" id="RU004181"/>
    </source>
</evidence>
<keyword evidence="5 9" id="KW-0064">Aspartyl protease</keyword>
<evidence type="ECO:0000256" key="7">
    <source>
        <dbReference type="ARBA" id="ARBA00022989"/>
    </source>
</evidence>
<protein>
    <recommendedName>
        <fullName evidence="9">Lipoprotein signal peptidase</fullName>
        <ecNumber evidence="9">3.4.23.36</ecNumber>
    </recommendedName>
    <alternativeName>
        <fullName evidence="9">Prolipoprotein signal peptidase</fullName>
    </alternativeName>
    <alternativeName>
        <fullName evidence="9">Signal peptidase II</fullName>
        <shortName evidence="9">SPase II</shortName>
    </alternativeName>
</protein>
<keyword evidence="12" id="KW-0449">Lipoprotein</keyword>
<evidence type="ECO:0000256" key="1">
    <source>
        <dbReference type="ARBA" id="ARBA00006139"/>
    </source>
</evidence>
<keyword evidence="3 9" id="KW-0645">Protease</keyword>
<dbReference type="PANTHER" id="PTHR33695:SF1">
    <property type="entry name" value="LIPOPROTEIN SIGNAL PEPTIDASE"/>
    <property type="match status" value="1"/>
</dbReference>
<sequence>MATRFRSTLLVITLFVLIDWVTKLVVLLQYKDLQILTHPTLYTHSWGRFSFSIAPVFNEGAAFGLFSNYKYFLFLLRIFVILGLLAYLFFKKKSIQSTTQTALVLLCAGAIGNVGDIIFYGHVVDFISFNYKQWAFPTFNVADVLISLGTLLLVYKFYFPTKQTEKKR</sequence>
<dbReference type="AlphaFoldDB" id="A0A0F7WWA0"/>
<dbReference type="PRINTS" id="PR00781">
    <property type="entry name" value="LIPOSIGPTASE"/>
</dbReference>
<keyword evidence="8 9" id="KW-0472">Membrane</keyword>
<gene>
    <name evidence="9 12" type="primary">lspA</name>
    <name evidence="12" type="ORF">BN1224_DC9_BS_01320</name>
</gene>